<evidence type="ECO:0000313" key="3">
    <source>
        <dbReference type="Proteomes" id="UP000236604"/>
    </source>
</evidence>
<accession>A0A2K1P8X3</accession>
<dbReference type="SUPFAM" id="SSF52540">
    <property type="entry name" value="P-loop containing nucleoside triphosphate hydrolases"/>
    <property type="match status" value="1"/>
</dbReference>
<protein>
    <recommendedName>
        <fullName evidence="1">ABC transporter domain-containing protein</fullName>
    </recommendedName>
</protein>
<dbReference type="GO" id="GO:0016887">
    <property type="term" value="F:ATP hydrolysis activity"/>
    <property type="evidence" value="ECO:0007669"/>
    <property type="project" value="InterPro"/>
</dbReference>
<dbReference type="InterPro" id="IPR003439">
    <property type="entry name" value="ABC_transporter-like_ATP-bd"/>
</dbReference>
<dbReference type="PANTHER" id="PTHR43613:SF1">
    <property type="entry name" value="ABC TRANSPORTER, ATP-BINDING PROTEIN"/>
    <property type="match status" value="1"/>
</dbReference>
<keyword evidence="3" id="KW-1185">Reference proteome</keyword>
<comment type="caution">
    <text evidence="2">The sequence shown here is derived from an EMBL/GenBank/DDBJ whole genome shotgun (WGS) entry which is preliminary data.</text>
</comment>
<dbReference type="Proteomes" id="UP000236604">
    <property type="component" value="Unassembled WGS sequence"/>
</dbReference>
<gene>
    <name evidence="2" type="ORF">X927_06065</name>
</gene>
<dbReference type="InterPro" id="IPR027417">
    <property type="entry name" value="P-loop_NTPase"/>
</dbReference>
<dbReference type="Pfam" id="PF00005">
    <property type="entry name" value="ABC_tran"/>
    <property type="match status" value="1"/>
</dbReference>
<name>A0A2K1P8X3_9BACT</name>
<proteinExistence type="predicted"/>
<evidence type="ECO:0000313" key="2">
    <source>
        <dbReference type="EMBL" id="PNR99234.1"/>
    </source>
</evidence>
<dbReference type="EMBL" id="AZRN01000023">
    <property type="protein sequence ID" value="PNR99234.1"/>
    <property type="molecule type" value="Genomic_DNA"/>
</dbReference>
<dbReference type="GO" id="GO:0005524">
    <property type="term" value="F:ATP binding"/>
    <property type="evidence" value="ECO:0007669"/>
    <property type="project" value="InterPro"/>
</dbReference>
<dbReference type="RefSeq" id="WP_103077163.1">
    <property type="nucleotide sequence ID" value="NZ_AZRN01000023.1"/>
</dbReference>
<dbReference type="AlphaFoldDB" id="A0A2K1P8X3"/>
<sequence length="63" mass="6702">MVSKNKGTLISVRFLTKELGGNKILKGITFNVVKNEILALVGPNGAGKTTTIRCLLSLTVTKT</sequence>
<dbReference type="PANTHER" id="PTHR43613">
    <property type="entry name" value="ABC TRANSPORTER, ATP-BINDING PROTEIN"/>
    <property type="match status" value="1"/>
</dbReference>
<reference evidence="2 3" key="1">
    <citation type="submission" date="2013-12" db="EMBL/GenBank/DDBJ databases">
        <title>Comparative genomics of Petrotoga isolates.</title>
        <authorList>
            <person name="Nesbo C.L."/>
            <person name="Charchuk R."/>
            <person name="Chow K."/>
        </authorList>
    </citation>
    <scope>NUCLEOTIDE SEQUENCE [LARGE SCALE GENOMIC DNA]</scope>
    <source>
        <strain evidence="2 3">DSM 14811</strain>
    </source>
</reference>
<organism evidence="2 3">
    <name type="scientific">Petrotoga mexicana DSM 14811</name>
    <dbReference type="NCBI Taxonomy" id="1122954"/>
    <lineage>
        <taxon>Bacteria</taxon>
        <taxon>Thermotogati</taxon>
        <taxon>Thermotogota</taxon>
        <taxon>Thermotogae</taxon>
        <taxon>Petrotogales</taxon>
        <taxon>Petrotogaceae</taxon>
        <taxon>Petrotoga</taxon>
    </lineage>
</organism>
<feature type="domain" description="ABC transporter" evidence="1">
    <location>
        <begin position="25"/>
        <end position="59"/>
    </location>
</feature>
<dbReference type="Gene3D" id="3.40.50.300">
    <property type="entry name" value="P-loop containing nucleotide triphosphate hydrolases"/>
    <property type="match status" value="1"/>
</dbReference>
<evidence type="ECO:0000259" key="1">
    <source>
        <dbReference type="Pfam" id="PF00005"/>
    </source>
</evidence>